<accession>A0A381QWD4</accession>
<evidence type="ECO:0000313" key="4">
    <source>
        <dbReference type="EMBL" id="SUZ83742.1"/>
    </source>
</evidence>
<evidence type="ECO:0000256" key="1">
    <source>
        <dbReference type="ARBA" id="ARBA00022723"/>
    </source>
</evidence>
<dbReference type="PROSITE" id="PS51257">
    <property type="entry name" value="PROKAR_LIPOPROTEIN"/>
    <property type="match status" value="1"/>
</dbReference>
<evidence type="ECO:0000256" key="2">
    <source>
        <dbReference type="SAM" id="MobiDB-lite"/>
    </source>
</evidence>
<dbReference type="AlphaFoldDB" id="A0A381QWD4"/>
<dbReference type="PROSITE" id="PS00079">
    <property type="entry name" value="MULTICOPPER_OXIDASE1"/>
    <property type="match status" value="1"/>
</dbReference>
<proteinExistence type="predicted"/>
<reference evidence="4" key="1">
    <citation type="submission" date="2018-05" db="EMBL/GenBank/DDBJ databases">
        <authorList>
            <person name="Lanie J.A."/>
            <person name="Ng W.-L."/>
            <person name="Kazmierczak K.M."/>
            <person name="Andrzejewski T.M."/>
            <person name="Davidsen T.M."/>
            <person name="Wayne K.J."/>
            <person name="Tettelin H."/>
            <person name="Glass J.I."/>
            <person name="Rusch D."/>
            <person name="Podicherti R."/>
            <person name="Tsui H.-C.T."/>
            <person name="Winkler M.E."/>
        </authorList>
    </citation>
    <scope>NUCLEOTIDE SEQUENCE</scope>
</reference>
<evidence type="ECO:0000259" key="3">
    <source>
        <dbReference type="Pfam" id="PF06525"/>
    </source>
</evidence>
<dbReference type="SUPFAM" id="SSF49503">
    <property type="entry name" value="Cupredoxins"/>
    <property type="match status" value="1"/>
</dbReference>
<name>A0A381QWD4_9ZZZZ</name>
<gene>
    <name evidence="4" type="ORF">METZ01_LOCUS36596</name>
</gene>
<dbReference type="GO" id="GO:0046872">
    <property type="term" value="F:metal ion binding"/>
    <property type="evidence" value="ECO:0007669"/>
    <property type="project" value="UniProtKB-KW"/>
</dbReference>
<dbReference type="EMBL" id="UINC01001564">
    <property type="protein sequence ID" value="SUZ83742.1"/>
    <property type="molecule type" value="Genomic_DNA"/>
</dbReference>
<dbReference type="InterPro" id="IPR049544">
    <property type="entry name" value="SoxE-like_C"/>
</dbReference>
<dbReference type="InterPro" id="IPR033138">
    <property type="entry name" value="Cu_oxidase_CS"/>
</dbReference>
<organism evidence="4">
    <name type="scientific">marine metagenome</name>
    <dbReference type="NCBI Taxonomy" id="408172"/>
    <lineage>
        <taxon>unclassified sequences</taxon>
        <taxon>metagenomes</taxon>
        <taxon>ecological metagenomes</taxon>
    </lineage>
</organism>
<feature type="region of interest" description="Disordered" evidence="2">
    <location>
        <begin position="22"/>
        <end position="47"/>
    </location>
</feature>
<keyword evidence="1" id="KW-0479">Metal-binding</keyword>
<sequence>MKKRFTLVSVLASTALIACGGGEPAQTSNSAGSAGATAAPAAAPPPAMGEMTMPSWFQVDNDARTVSMTITAGSTTENNYWNFNGVTKGAMTITVPEGYTVTVELVNNDPVMAHSLGISTETSSFSGAPEPVPAFPGAITSNPASMMESTMPGQRESIQFTVDQAGNYSMVCYIAGHALTGMWVYFNVSADGLVGVQQ</sequence>
<feature type="compositionally biased region" description="Low complexity" evidence="2">
    <location>
        <begin position="25"/>
        <end position="41"/>
    </location>
</feature>
<dbReference type="Pfam" id="PF06525">
    <property type="entry name" value="SoxE"/>
    <property type="match status" value="1"/>
</dbReference>
<feature type="domain" description="Sulfocyanin-like C-terminal" evidence="3">
    <location>
        <begin position="58"/>
        <end position="190"/>
    </location>
</feature>
<protein>
    <recommendedName>
        <fullName evidence="3">Sulfocyanin-like C-terminal domain-containing protein</fullName>
    </recommendedName>
</protein>
<dbReference type="InterPro" id="IPR008972">
    <property type="entry name" value="Cupredoxin"/>
</dbReference>
<dbReference type="Gene3D" id="2.60.40.420">
    <property type="entry name" value="Cupredoxins - blue copper proteins"/>
    <property type="match status" value="1"/>
</dbReference>